<keyword evidence="6 9" id="KW-1133">Transmembrane helix</keyword>
<sequence>MQKVSTGIYEQAIELLHEEKLEKLKQLLNDADLVELVQLMQELDSESRVVSFRLLRKDTAIKVFEKLDLELQEALIKDFAGTEAADTFKRLAPDDRVRLLDELPAGVAKRLLNQLSQEKREETSELLGYEEETAGRIMTTEYARIEEGSTVKEALEKVRSIKDHKKNILSLYVTDETRVLEGEVPLQDLVLSDPDEKVENIMKPYPVKVNTDVDQEKAARLMQEQDLVNLPVVDHENRLVGTVTVDDAAEIIEEETTEDIFEMAGLGSLRSDEATKSRTMIEGSLPQIWKVRIPYLLIALAGGLLAGGVIDGFEETLEAIAALAVFIPVIMDMGGNVGTQSSTIFARGLVLGHVNVRQFKRYFFKEMSVGLGMGLILGAASGVIAHYWQGIPGFGLTVFLSMALTITLASSLGFIIPYILFRFNFDQAAGSDPVITTLKDITALVIYFSLANLFMSHML</sequence>
<keyword evidence="9" id="KW-1003">Cell membrane</keyword>
<evidence type="ECO:0000259" key="10">
    <source>
        <dbReference type="PROSITE" id="PS51371"/>
    </source>
</evidence>
<dbReference type="GO" id="GO:0046872">
    <property type="term" value="F:metal ion binding"/>
    <property type="evidence" value="ECO:0007669"/>
    <property type="project" value="UniProtKB-KW"/>
</dbReference>
<keyword evidence="4 9" id="KW-0812">Transmembrane</keyword>
<evidence type="ECO:0000313" key="12">
    <source>
        <dbReference type="Proteomes" id="UP000199476"/>
    </source>
</evidence>
<evidence type="ECO:0000256" key="8">
    <source>
        <dbReference type="PROSITE-ProRule" id="PRU00703"/>
    </source>
</evidence>
<feature type="transmembrane region" description="Helical" evidence="9">
    <location>
        <begin position="441"/>
        <end position="458"/>
    </location>
</feature>
<dbReference type="InterPro" id="IPR006667">
    <property type="entry name" value="SLC41_membr_dom"/>
</dbReference>
<dbReference type="GO" id="GO:0005886">
    <property type="term" value="C:plasma membrane"/>
    <property type="evidence" value="ECO:0007669"/>
    <property type="project" value="UniProtKB-SubCell"/>
</dbReference>
<evidence type="ECO:0000313" key="11">
    <source>
        <dbReference type="EMBL" id="SDL07137.1"/>
    </source>
</evidence>
<comment type="function">
    <text evidence="9">Acts as a magnesium transporter.</text>
</comment>
<dbReference type="InterPro" id="IPR006669">
    <property type="entry name" value="MgtE_transporter"/>
</dbReference>
<dbReference type="Pfam" id="PF03448">
    <property type="entry name" value="MgtE_N"/>
    <property type="match status" value="1"/>
</dbReference>
<evidence type="ECO:0000256" key="2">
    <source>
        <dbReference type="ARBA" id="ARBA00009749"/>
    </source>
</evidence>
<dbReference type="InterPro" id="IPR036739">
    <property type="entry name" value="SLC41_membr_dom_sf"/>
</dbReference>
<dbReference type="Pfam" id="PF00571">
    <property type="entry name" value="CBS"/>
    <property type="match status" value="2"/>
</dbReference>
<dbReference type="InterPro" id="IPR006668">
    <property type="entry name" value="Mg_transptr_MgtE_intracell_dom"/>
</dbReference>
<evidence type="ECO:0000256" key="9">
    <source>
        <dbReference type="RuleBase" id="RU362011"/>
    </source>
</evidence>
<keyword evidence="12" id="KW-1185">Reference proteome</keyword>
<evidence type="ECO:0000256" key="5">
    <source>
        <dbReference type="ARBA" id="ARBA00022842"/>
    </source>
</evidence>
<feature type="domain" description="CBS" evidence="10">
    <location>
        <begin position="202"/>
        <end position="258"/>
    </location>
</feature>
<dbReference type="SMART" id="SM00924">
    <property type="entry name" value="MgtE_N"/>
    <property type="match status" value="1"/>
</dbReference>
<dbReference type="PANTHER" id="PTHR43773">
    <property type="entry name" value="MAGNESIUM TRANSPORTER MGTE"/>
    <property type="match status" value="1"/>
</dbReference>
<dbReference type="CDD" id="cd04606">
    <property type="entry name" value="CBS_pair_Mg_transporter"/>
    <property type="match status" value="1"/>
</dbReference>
<gene>
    <name evidence="11" type="ORF">SAMN04488692_10181</name>
</gene>
<dbReference type="SUPFAM" id="SSF161093">
    <property type="entry name" value="MgtE membrane domain-like"/>
    <property type="match status" value="1"/>
</dbReference>
<name>A0A1G9H2I8_9FIRM</name>
<comment type="similarity">
    <text evidence="2 9">Belongs to the SLC41A transporter family.</text>
</comment>
<feature type="transmembrane region" description="Helical" evidence="9">
    <location>
        <begin position="293"/>
        <end position="313"/>
    </location>
</feature>
<dbReference type="RefSeq" id="WP_089757562.1">
    <property type="nucleotide sequence ID" value="NZ_FNGO01000001.1"/>
</dbReference>
<keyword evidence="9" id="KW-0479">Metal-binding</keyword>
<evidence type="ECO:0000256" key="4">
    <source>
        <dbReference type="ARBA" id="ARBA00022692"/>
    </source>
</evidence>
<dbReference type="Pfam" id="PF01769">
    <property type="entry name" value="MgtE"/>
    <property type="match status" value="1"/>
</dbReference>
<dbReference type="SUPFAM" id="SSF54631">
    <property type="entry name" value="CBS-domain pair"/>
    <property type="match status" value="1"/>
</dbReference>
<evidence type="ECO:0000256" key="1">
    <source>
        <dbReference type="ARBA" id="ARBA00004141"/>
    </source>
</evidence>
<evidence type="ECO:0000256" key="3">
    <source>
        <dbReference type="ARBA" id="ARBA00022448"/>
    </source>
</evidence>
<dbReference type="GO" id="GO:0015095">
    <property type="term" value="F:magnesium ion transmembrane transporter activity"/>
    <property type="evidence" value="ECO:0007669"/>
    <property type="project" value="UniProtKB-UniRule"/>
</dbReference>
<feature type="transmembrane region" description="Helical" evidence="9">
    <location>
        <begin position="394"/>
        <end position="420"/>
    </location>
</feature>
<dbReference type="Gene3D" id="3.10.580.10">
    <property type="entry name" value="CBS-domain"/>
    <property type="match status" value="1"/>
</dbReference>
<dbReference type="Gene3D" id="1.10.357.20">
    <property type="entry name" value="SLC41 divalent cation transporters, integral membrane domain"/>
    <property type="match status" value="1"/>
</dbReference>
<feature type="transmembrane region" description="Helical" evidence="9">
    <location>
        <begin position="367"/>
        <end position="388"/>
    </location>
</feature>
<dbReference type="NCBIfam" id="TIGR00400">
    <property type="entry name" value="mgtE"/>
    <property type="match status" value="1"/>
</dbReference>
<dbReference type="OrthoDB" id="9790355at2"/>
<dbReference type="Gene3D" id="1.25.60.10">
    <property type="entry name" value="MgtE N-terminal domain-like"/>
    <property type="match status" value="1"/>
</dbReference>
<organism evidence="11 12">
    <name type="scientific">Halarsenatibacter silvermanii</name>
    <dbReference type="NCBI Taxonomy" id="321763"/>
    <lineage>
        <taxon>Bacteria</taxon>
        <taxon>Bacillati</taxon>
        <taxon>Bacillota</taxon>
        <taxon>Clostridia</taxon>
        <taxon>Halanaerobiales</taxon>
        <taxon>Halarsenatibacteraceae</taxon>
        <taxon>Halarsenatibacter</taxon>
    </lineage>
</organism>
<dbReference type="PROSITE" id="PS51371">
    <property type="entry name" value="CBS"/>
    <property type="match status" value="2"/>
</dbReference>
<accession>A0A1G9H2I8</accession>
<dbReference type="STRING" id="321763.SAMN04488692_10181"/>
<dbReference type="PANTHER" id="PTHR43773:SF1">
    <property type="entry name" value="MAGNESIUM TRANSPORTER MGTE"/>
    <property type="match status" value="1"/>
</dbReference>
<protein>
    <recommendedName>
        <fullName evidence="9">Magnesium transporter MgtE</fullName>
    </recommendedName>
</protein>
<keyword evidence="3 9" id="KW-0813">Transport</keyword>
<dbReference type="SMART" id="SM00116">
    <property type="entry name" value="CBS"/>
    <property type="match status" value="1"/>
</dbReference>
<dbReference type="Proteomes" id="UP000199476">
    <property type="component" value="Unassembled WGS sequence"/>
</dbReference>
<dbReference type="InterPro" id="IPR038076">
    <property type="entry name" value="MgtE_N_sf"/>
</dbReference>
<evidence type="ECO:0000256" key="6">
    <source>
        <dbReference type="ARBA" id="ARBA00022989"/>
    </source>
</evidence>
<dbReference type="SUPFAM" id="SSF158791">
    <property type="entry name" value="MgtE N-terminal domain-like"/>
    <property type="match status" value="1"/>
</dbReference>
<feature type="domain" description="CBS" evidence="10">
    <location>
        <begin position="138"/>
        <end position="199"/>
    </location>
</feature>
<dbReference type="AlphaFoldDB" id="A0A1G9H2I8"/>
<dbReference type="EMBL" id="FNGO01000001">
    <property type="protein sequence ID" value="SDL07137.1"/>
    <property type="molecule type" value="Genomic_DNA"/>
</dbReference>
<feature type="transmembrane region" description="Helical" evidence="9">
    <location>
        <begin position="319"/>
        <end position="337"/>
    </location>
</feature>
<comment type="subcellular location">
    <subcellularLocation>
        <location evidence="9">Cell membrane</location>
        <topology evidence="9">Multi-pass membrane protein</topology>
    </subcellularLocation>
    <subcellularLocation>
        <location evidence="1">Membrane</location>
        <topology evidence="1">Multi-pass membrane protein</topology>
    </subcellularLocation>
</comment>
<evidence type="ECO:0000256" key="7">
    <source>
        <dbReference type="ARBA" id="ARBA00023136"/>
    </source>
</evidence>
<keyword evidence="8" id="KW-0129">CBS domain</keyword>
<reference evidence="11 12" key="1">
    <citation type="submission" date="2016-10" db="EMBL/GenBank/DDBJ databases">
        <authorList>
            <person name="de Groot N.N."/>
        </authorList>
    </citation>
    <scope>NUCLEOTIDE SEQUENCE [LARGE SCALE GENOMIC DNA]</scope>
    <source>
        <strain evidence="11 12">SLAS-1</strain>
    </source>
</reference>
<dbReference type="InterPro" id="IPR046342">
    <property type="entry name" value="CBS_dom_sf"/>
</dbReference>
<comment type="subunit">
    <text evidence="9">Homodimer.</text>
</comment>
<dbReference type="InterPro" id="IPR000644">
    <property type="entry name" value="CBS_dom"/>
</dbReference>
<keyword evidence="7 9" id="KW-0472">Membrane</keyword>
<keyword evidence="5 9" id="KW-0460">Magnesium</keyword>
<proteinExistence type="inferred from homology"/>